<dbReference type="Pfam" id="PF02311">
    <property type="entry name" value="AraC_binding"/>
    <property type="match status" value="1"/>
</dbReference>
<evidence type="ECO:0000313" key="6">
    <source>
        <dbReference type="EMBL" id="MDQ0905693.1"/>
    </source>
</evidence>
<comment type="caution">
    <text evidence="6">The sequence shown here is derived from an EMBL/GenBank/DDBJ whole genome shotgun (WGS) entry which is preliminary data.</text>
</comment>
<gene>
    <name evidence="6" type="ORF">QFZ22_001678</name>
</gene>
<dbReference type="EMBL" id="JAUSZV010000005">
    <property type="protein sequence ID" value="MDQ0905693.1"/>
    <property type="molecule type" value="Genomic_DNA"/>
</dbReference>
<evidence type="ECO:0000256" key="4">
    <source>
        <dbReference type="ARBA" id="ARBA00023163"/>
    </source>
</evidence>
<dbReference type="InterPro" id="IPR009057">
    <property type="entry name" value="Homeodomain-like_sf"/>
</dbReference>
<dbReference type="InterPro" id="IPR050204">
    <property type="entry name" value="AraC_XylS_family_regulators"/>
</dbReference>
<evidence type="ECO:0000259" key="5">
    <source>
        <dbReference type="PROSITE" id="PS01124"/>
    </source>
</evidence>
<keyword evidence="2" id="KW-0238">DNA-binding</keyword>
<dbReference type="PROSITE" id="PS00041">
    <property type="entry name" value="HTH_ARAC_FAMILY_1"/>
    <property type="match status" value="1"/>
</dbReference>
<name>A0AAW8FA65_9ACTN</name>
<dbReference type="InterPro" id="IPR037923">
    <property type="entry name" value="HTH-like"/>
</dbReference>
<keyword evidence="4" id="KW-0804">Transcription</keyword>
<evidence type="ECO:0000256" key="2">
    <source>
        <dbReference type="ARBA" id="ARBA00023125"/>
    </source>
</evidence>
<dbReference type="SUPFAM" id="SSF51215">
    <property type="entry name" value="Regulatory protein AraC"/>
    <property type="match status" value="1"/>
</dbReference>
<dbReference type="AlphaFoldDB" id="A0AAW8FA65"/>
<dbReference type="InterPro" id="IPR003313">
    <property type="entry name" value="AraC-bd"/>
</dbReference>
<sequence>MTADGLPETVAHGDPGPPPGLVVVGRYDELPGYAVQRPRGADSWLLTWTVGGRGALRQGRTETGAGPGDLVVLAPGTPHRYGVQQGADHWEFWWAHCGARPSWTAWLGPHGRGDGLYVVTPDPAGDGPRARIEAAFHRMLADARWTGTGTPPETAAPASASADDRVAVAVAHGTTARELALCALEEVVLLTAGTARGTRAGTGVDPRVRRAQELIAADPGAPHTVRSLAAEVSLSPSRFAHLFSRQLGRSPMRELREARLHHAARLLESTDLSVERVAAASGFASPFHFNRVFRARYGTPPGTYRTTGPMVGT</sequence>
<dbReference type="GO" id="GO:0003700">
    <property type="term" value="F:DNA-binding transcription factor activity"/>
    <property type="evidence" value="ECO:0007669"/>
    <property type="project" value="InterPro"/>
</dbReference>
<proteinExistence type="predicted"/>
<dbReference type="PANTHER" id="PTHR46796">
    <property type="entry name" value="HTH-TYPE TRANSCRIPTIONAL ACTIVATOR RHAS-RELATED"/>
    <property type="match status" value="1"/>
</dbReference>
<dbReference type="Proteomes" id="UP001234216">
    <property type="component" value="Unassembled WGS sequence"/>
</dbReference>
<feature type="domain" description="HTH araC/xylS-type" evidence="5">
    <location>
        <begin position="209"/>
        <end position="307"/>
    </location>
</feature>
<dbReference type="Pfam" id="PF12833">
    <property type="entry name" value="HTH_18"/>
    <property type="match status" value="1"/>
</dbReference>
<dbReference type="InterPro" id="IPR018062">
    <property type="entry name" value="HTH_AraC-typ_CS"/>
</dbReference>
<dbReference type="InterPro" id="IPR018060">
    <property type="entry name" value="HTH_AraC"/>
</dbReference>
<keyword evidence="3" id="KW-0010">Activator</keyword>
<dbReference type="Gene3D" id="2.60.120.280">
    <property type="entry name" value="Regulatory protein AraC"/>
    <property type="match status" value="1"/>
</dbReference>
<dbReference type="GO" id="GO:0043565">
    <property type="term" value="F:sequence-specific DNA binding"/>
    <property type="evidence" value="ECO:0007669"/>
    <property type="project" value="InterPro"/>
</dbReference>
<evidence type="ECO:0000256" key="3">
    <source>
        <dbReference type="ARBA" id="ARBA00023159"/>
    </source>
</evidence>
<reference evidence="6" key="1">
    <citation type="submission" date="2023-07" db="EMBL/GenBank/DDBJ databases">
        <title>Comparative genomics of wheat-associated soil bacteria to identify genetic determinants of phenazine resistance.</title>
        <authorList>
            <person name="Mouncey N."/>
        </authorList>
    </citation>
    <scope>NUCLEOTIDE SEQUENCE</scope>
    <source>
        <strain evidence="6">V4I22</strain>
    </source>
</reference>
<dbReference type="PROSITE" id="PS01124">
    <property type="entry name" value="HTH_ARAC_FAMILY_2"/>
    <property type="match status" value="1"/>
</dbReference>
<keyword evidence="1" id="KW-0805">Transcription regulation</keyword>
<dbReference type="SMART" id="SM00342">
    <property type="entry name" value="HTH_ARAC"/>
    <property type="match status" value="1"/>
</dbReference>
<accession>A0AAW8FA65</accession>
<evidence type="ECO:0000256" key="1">
    <source>
        <dbReference type="ARBA" id="ARBA00023015"/>
    </source>
</evidence>
<protein>
    <submittedName>
        <fullName evidence="6">AraC family transcriptional regulator of arabinose operon</fullName>
    </submittedName>
</protein>
<dbReference type="Gene3D" id="1.10.10.60">
    <property type="entry name" value="Homeodomain-like"/>
    <property type="match status" value="2"/>
</dbReference>
<organism evidence="6 7">
    <name type="scientific">Streptomyces canus</name>
    <dbReference type="NCBI Taxonomy" id="58343"/>
    <lineage>
        <taxon>Bacteria</taxon>
        <taxon>Bacillati</taxon>
        <taxon>Actinomycetota</taxon>
        <taxon>Actinomycetes</taxon>
        <taxon>Kitasatosporales</taxon>
        <taxon>Streptomycetaceae</taxon>
        <taxon>Streptomyces</taxon>
        <taxon>Streptomyces aurantiacus group</taxon>
    </lineage>
</organism>
<dbReference type="SUPFAM" id="SSF46689">
    <property type="entry name" value="Homeodomain-like"/>
    <property type="match status" value="2"/>
</dbReference>
<evidence type="ECO:0000313" key="7">
    <source>
        <dbReference type="Proteomes" id="UP001234216"/>
    </source>
</evidence>